<keyword evidence="4 5" id="KW-0472">Membrane</keyword>
<proteinExistence type="predicted"/>
<dbReference type="Gene3D" id="3.40.1710.10">
    <property type="entry name" value="abc type-2 transporter like domain"/>
    <property type="match status" value="1"/>
</dbReference>
<feature type="transmembrane region" description="Helical" evidence="5">
    <location>
        <begin position="222"/>
        <end position="244"/>
    </location>
</feature>
<dbReference type="Pfam" id="PF12698">
    <property type="entry name" value="ABC2_membrane_3"/>
    <property type="match status" value="1"/>
</dbReference>
<dbReference type="EMBL" id="CP162599">
    <property type="protein sequence ID" value="XDK31304.1"/>
    <property type="molecule type" value="Genomic_DNA"/>
</dbReference>
<feature type="domain" description="ABC-2 type transporter transmembrane" evidence="6">
    <location>
        <begin position="19"/>
        <end position="408"/>
    </location>
</feature>
<evidence type="ECO:0000256" key="5">
    <source>
        <dbReference type="SAM" id="Phobius"/>
    </source>
</evidence>
<accession>A0AB39HM07</accession>
<dbReference type="PANTHER" id="PTHR43027:SF1">
    <property type="entry name" value="DOXORUBICIN RESISTANCE ABC TRANSPORTER PERMEASE PROTEIN DRRC-RELATED"/>
    <property type="match status" value="1"/>
</dbReference>
<keyword evidence="2 5" id="KW-0812">Transmembrane</keyword>
<dbReference type="AlphaFoldDB" id="A0AB39HM07"/>
<evidence type="ECO:0000256" key="1">
    <source>
        <dbReference type="ARBA" id="ARBA00004141"/>
    </source>
</evidence>
<dbReference type="PANTHER" id="PTHR43027">
    <property type="entry name" value="DOXORUBICIN RESISTANCE ABC TRANSPORTER PERMEASE PROTEIN DRRC-RELATED"/>
    <property type="match status" value="1"/>
</dbReference>
<sequence length="418" mass="46382">MLFQLVKKQMLLIWRNPVQIFYLFGLPIILIIILSMALAGFMEGGSPQINLKVAWLAHGDEAEEVEQFIQEIEASGIPAEAVGNKEDLQLTKILREEILQGEELQEMIELEEISEAEKTTVLADDSYSSLIEIPENFTYDMLHNMIDSNRQKAELVLHVNQEDGIYSSVLSQILDQFNETLAVQTFLNQNDLALDWDAISEATNIGERVSLEQSNPISSGDYYTVGMTVFTALYIASTIGMFVTRERQDQIFDRIIISDMSRWQYFFSVLISGALLTFIQFIGVFTFSYFVLGVSFNNLGNFLLTTACYSIAVGGIAVLLTAISYRLKTEAIIGLFTGVITSVLAFLGGSFFPVGELSESIQQIGNMTPNGAALSAYIQLLRGSGIEAVSNYLIFMLSFGIVMIIIAAMSFPKRGAAR</sequence>
<dbReference type="GO" id="GO:0016020">
    <property type="term" value="C:membrane"/>
    <property type="evidence" value="ECO:0007669"/>
    <property type="project" value="UniProtKB-SubCell"/>
</dbReference>
<gene>
    <name evidence="7" type="ORF">AB4Y30_09665</name>
</gene>
<feature type="transmembrane region" description="Helical" evidence="5">
    <location>
        <begin position="302"/>
        <end position="325"/>
    </location>
</feature>
<evidence type="ECO:0000313" key="7">
    <source>
        <dbReference type="EMBL" id="XDK31304.1"/>
    </source>
</evidence>
<comment type="subcellular location">
    <subcellularLocation>
        <location evidence="1">Membrane</location>
        <topology evidence="1">Multi-pass membrane protein</topology>
    </subcellularLocation>
</comment>
<dbReference type="RefSeq" id="WP_368652032.1">
    <property type="nucleotide sequence ID" value="NZ_CP162599.1"/>
</dbReference>
<feature type="transmembrane region" description="Helical" evidence="5">
    <location>
        <begin position="20"/>
        <end position="42"/>
    </location>
</feature>
<feature type="transmembrane region" description="Helical" evidence="5">
    <location>
        <begin position="392"/>
        <end position="411"/>
    </location>
</feature>
<dbReference type="InterPro" id="IPR052902">
    <property type="entry name" value="ABC-2_transporter"/>
</dbReference>
<evidence type="ECO:0000256" key="4">
    <source>
        <dbReference type="ARBA" id="ARBA00023136"/>
    </source>
</evidence>
<evidence type="ECO:0000256" key="3">
    <source>
        <dbReference type="ARBA" id="ARBA00022989"/>
    </source>
</evidence>
<evidence type="ECO:0000259" key="6">
    <source>
        <dbReference type="Pfam" id="PF12698"/>
    </source>
</evidence>
<name>A0AB39HM07_9BACI</name>
<feature type="transmembrane region" description="Helical" evidence="5">
    <location>
        <begin position="332"/>
        <end position="352"/>
    </location>
</feature>
<keyword evidence="3 5" id="KW-1133">Transmembrane helix</keyword>
<feature type="transmembrane region" description="Helical" evidence="5">
    <location>
        <begin position="265"/>
        <end position="290"/>
    </location>
</feature>
<organism evidence="7">
    <name type="scientific">Ornithinibacillus sp. 4-3</name>
    <dbReference type="NCBI Taxonomy" id="3231488"/>
    <lineage>
        <taxon>Bacteria</taxon>
        <taxon>Bacillati</taxon>
        <taxon>Bacillota</taxon>
        <taxon>Bacilli</taxon>
        <taxon>Bacillales</taxon>
        <taxon>Bacillaceae</taxon>
        <taxon>Ornithinibacillus</taxon>
    </lineage>
</organism>
<dbReference type="GO" id="GO:0140359">
    <property type="term" value="F:ABC-type transporter activity"/>
    <property type="evidence" value="ECO:0007669"/>
    <property type="project" value="InterPro"/>
</dbReference>
<protein>
    <submittedName>
        <fullName evidence="7">ABC transporter permease</fullName>
    </submittedName>
</protein>
<reference evidence="7" key="1">
    <citation type="submission" date="2024-07" db="EMBL/GenBank/DDBJ databases">
        <title>Halotolerant mesophilic bacterium Ornithinibacillus sp. 4-3, sp. nov., isolated from soil.</title>
        <authorList>
            <person name="Sidarenka A.V."/>
            <person name="Guliayeva D.E."/>
            <person name="Leanovich S.I."/>
            <person name="Hileuskaya K.S."/>
            <person name="Akhremchuk A.E."/>
            <person name="Sikolenko M.A."/>
            <person name="Valentovich L.N."/>
        </authorList>
    </citation>
    <scope>NUCLEOTIDE SEQUENCE</scope>
    <source>
        <strain evidence="7">4-3</strain>
    </source>
</reference>
<evidence type="ECO:0000256" key="2">
    <source>
        <dbReference type="ARBA" id="ARBA00022692"/>
    </source>
</evidence>
<dbReference type="InterPro" id="IPR013525">
    <property type="entry name" value="ABC2_TM"/>
</dbReference>